<organism evidence="3 4">
    <name type="scientific">Homarus americanus</name>
    <name type="common">American lobster</name>
    <dbReference type="NCBI Taxonomy" id="6706"/>
    <lineage>
        <taxon>Eukaryota</taxon>
        <taxon>Metazoa</taxon>
        <taxon>Ecdysozoa</taxon>
        <taxon>Arthropoda</taxon>
        <taxon>Crustacea</taxon>
        <taxon>Multicrustacea</taxon>
        <taxon>Malacostraca</taxon>
        <taxon>Eumalacostraca</taxon>
        <taxon>Eucarida</taxon>
        <taxon>Decapoda</taxon>
        <taxon>Pleocyemata</taxon>
        <taxon>Astacidea</taxon>
        <taxon>Nephropoidea</taxon>
        <taxon>Nephropidae</taxon>
        <taxon>Homarus</taxon>
    </lineage>
</organism>
<dbReference type="Pfam" id="PF03803">
    <property type="entry name" value="Scramblase"/>
    <property type="match status" value="1"/>
</dbReference>
<reference evidence="3" key="1">
    <citation type="journal article" date="2021" name="Sci. Adv.">
        <title>The American lobster genome reveals insights on longevity, neural, and immune adaptations.</title>
        <authorList>
            <person name="Polinski J.M."/>
            <person name="Zimin A.V."/>
            <person name="Clark K.F."/>
            <person name="Kohn A.B."/>
            <person name="Sadowski N."/>
            <person name="Timp W."/>
            <person name="Ptitsyn A."/>
            <person name="Khanna P."/>
            <person name="Romanova D.Y."/>
            <person name="Williams P."/>
            <person name="Greenwood S.J."/>
            <person name="Moroz L.L."/>
            <person name="Walt D.R."/>
            <person name="Bodnar A.G."/>
        </authorList>
    </citation>
    <scope>NUCLEOTIDE SEQUENCE</scope>
    <source>
        <strain evidence="3">GMGI-L3</strain>
    </source>
</reference>
<dbReference type="PANTHER" id="PTHR23248">
    <property type="entry name" value="PHOSPHOLIPID SCRAMBLASE-RELATED"/>
    <property type="match status" value="1"/>
</dbReference>
<evidence type="ECO:0000256" key="2">
    <source>
        <dbReference type="RuleBase" id="RU363116"/>
    </source>
</evidence>
<protein>
    <recommendedName>
        <fullName evidence="2">Phospholipid scramblase</fullName>
    </recommendedName>
</protein>
<name>A0A8J5JTA2_HOMAM</name>
<dbReference type="InterPro" id="IPR005552">
    <property type="entry name" value="Scramblase"/>
</dbReference>
<dbReference type="OrthoDB" id="191150at2759"/>
<comment type="cofactor">
    <cofactor evidence="2">
        <name>Ca(2+)</name>
        <dbReference type="ChEBI" id="CHEBI:29108"/>
    </cofactor>
</comment>
<keyword evidence="2" id="KW-0564">Palmitate</keyword>
<keyword evidence="4" id="KW-1185">Reference proteome</keyword>
<dbReference type="EMBL" id="JAHLQT010026149">
    <property type="protein sequence ID" value="KAG7163846.1"/>
    <property type="molecule type" value="Genomic_DNA"/>
</dbReference>
<evidence type="ECO:0000313" key="4">
    <source>
        <dbReference type="Proteomes" id="UP000747542"/>
    </source>
</evidence>
<dbReference type="Proteomes" id="UP000747542">
    <property type="component" value="Unassembled WGS sequence"/>
</dbReference>
<comment type="caution">
    <text evidence="3">The sequence shown here is derived from an EMBL/GenBank/DDBJ whole genome shotgun (WGS) entry which is preliminary data.</text>
</comment>
<comment type="function">
    <text evidence="2">May mediate accelerated ATP-independent bidirectional transbilayer migration of phospholipids upon binding calcium ions that results in a loss of phospholipid asymmetry in the plasma membrane.</text>
</comment>
<dbReference type="GO" id="GO:0017128">
    <property type="term" value="F:phospholipid scramblase activity"/>
    <property type="evidence" value="ECO:0007669"/>
    <property type="project" value="InterPro"/>
</dbReference>
<gene>
    <name evidence="3" type="primary">PLSCR2-L3</name>
    <name evidence="3" type="ORF">Hamer_G019115</name>
</gene>
<proteinExistence type="inferred from homology"/>
<dbReference type="PANTHER" id="PTHR23248:SF4">
    <property type="entry name" value="PHOSPHOLIPID SCRAMBLASE"/>
    <property type="match status" value="1"/>
</dbReference>
<keyword evidence="2" id="KW-0106">Calcium</keyword>
<evidence type="ECO:0000313" key="3">
    <source>
        <dbReference type="EMBL" id="KAG7163846.1"/>
    </source>
</evidence>
<keyword evidence="2" id="KW-0449">Lipoprotein</keyword>
<sequence length="223" mass="24894">MAYTVPPGLDYLTQLDQVLVKQKHEIFEILSGCEMNNKYELKNSLGQQFLLAKEDTDCCTRQCCGPMRPYEMALLDNQEQEIIHLSRPLACINCCCSCCLQSLEVSSPPGSAIGTIHQEWSICTPMAGKFTIRNVSGDVVLRIEGPVCAFSCGGDVVFKIFNEDNSAQIGHITKQWRGFCAEAFTDADNFGLTFPMDLEVRFKALIIGAAFLIDFMYFEKAKN</sequence>
<comment type="similarity">
    <text evidence="1 2">Belongs to the phospholipid scramblase family.</text>
</comment>
<evidence type="ECO:0000256" key="1">
    <source>
        <dbReference type="ARBA" id="ARBA00005350"/>
    </source>
</evidence>
<dbReference type="AlphaFoldDB" id="A0A8J5JTA2"/>
<dbReference type="GO" id="GO:0005886">
    <property type="term" value="C:plasma membrane"/>
    <property type="evidence" value="ECO:0007669"/>
    <property type="project" value="TreeGrafter"/>
</dbReference>
<accession>A0A8J5JTA2</accession>